<feature type="transmembrane region" description="Helical" evidence="5">
    <location>
        <begin position="250"/>
        <end position="271"/>
    </location>
</feature>
<organism evidence="6 7">
    <name type="scientific">Globicatella sulfidifaciens</name>
    <dbReference type="NCBI Taxonomy" id="136093"/>
    <lineage>
        <taxon>Bacteria</taxon>
        <taxon>Bacillati</taxon>
        <taxon>Bacillota</taxon>
        <taxon>Bacilli</taxon>
        <taxon>Lactobacillales</taxon>
        <taxon>Aerococcaceae</taxon>
        <taxon>Globicatella</taxon>
    </lineage>
</organism>
<dbReference type="RefSeq" id="WP_276648487.1">
    <property type="nucleotide sequence ID" value="NZ_JAAYSM010000211.1"/>
</dbReference>
<dbReference type="AlphaFoldDB" id="A0A7X8H060"/>
<evidence type="ECO:0000256" key="3">
    <source>
        <dbReference type="ARBA" id="ARBA00022989"/>
    </source>
</evidence>
<dbReference type="InterPro" id="IPR003339">
    <property type="entry name" value="ABC/ECF_trnsptr_transmembrane"/>
</dbReference>
<comment type="subcellular location">
    <subcellularLocation>
        <location evidence="1">Membrane</location>
        <topology evidence="1">Multi-pass membrane protein</topology>
    </subcellularLocation>
</comment>
<reference evidence="6 7" key="1">
    <citation type="journal article" date="2020" name="Biotechnol. Biofuels">
        <title>New insights from the biogas microbiome by comprehensive genome-resolved metagenomics of nearly 1600 species originating from multiple anaerobic digesters.</title>
        <authorList>
            <person name="Campanaro S."/>
            <person name="Treu L."/>
            <person name="Rodriguez-R L.M."/>
            <person name="Kovalovszki A."/>
            <person name="Ziels R.M."/>
            <person name="Maus I."/>
            <person name="Zhu X."/>
            <person name="Kougias P.G."/>
            <person name="Basile A."/>
            <person name="Luo G."/>
            <person name="Schluter A."/>
            <person name="Konstantinidis K.T."/>
            <person name="Angelidaki I."/>
        </authorList>
    </citation>
    <scope>NUCLEOTIDE SEQUENCE [LARGE SCALE GENOMIC DNA]</scope>
    <source>
        <strain evidence="6">AS23ysBPME_34</strain>
    </source>
</reference>
<dbReference type="PANTHER" id="PTHR33514:SF1">
    <property type="entry name" value="ABC TRANSPORTER PERMEASE"/>
    <property type="match status" value="1"/>
</dbReference>
<keyword evidence="4 5" id="KW-0472">Membrane</keyword>
<evidence type="ECO:0000313" key="6">
    <source>
        <dbReference type="EMBL" id="NLJ18524.1"/>
    </source>
</evidence>
<keyword evidence="2 5" id="KW-0812">Transmembrane</keyword>
<evidence type="ECO:0000256" key="5">
    <source>
        <dbReference type="SAM" id="Phobius"/>
    </source>
</evidence>
<evidence type="ECO:0000256" key="1">
    <source>
        <dbReference type="ARBA" id="ARBA00004141"/>
    </source>
</evidence>
<name>A0A7X8H060_9LACT</name>
<evidence type="ECO:0000256" key="4">
    <source>
        <dbReference type="ARBA" id="ARBA00023136"/>
    </source>
</evidence>
<feature type="transmembrane region" description="Helical" evidence="5">
    <location>
        <begin position="115"/>
        <end position="139"/>
    </location>
</feature>
<proteinExistence type="predicted"/>
<keyword evidence="3 5" id="KW-1133">Transmembrane helix</keyword>
<feature type="transmembrane region" description="Helical" evidence="5">
    <location>
        <begin position="25"/>
        <end position="56"/>
    </location>
</feature>
<sequence>MNQQFLIKYHIGDRFLDQLTGRTKVILFLTSILTMMVSFDIRFIMPFFLIHLVIFISVYEHTPGLKGIIQFVIVMNLINILLYYLVNPVIGTDLAGRTTVLFKFNDYFVITYETIIYILARLMKIFGTLFISLWFIAIITPSQLAAGLNGIGVPYKICTMISLGLRYLPDVYRDFVAIKESMQMRGLELDAKKASLMHRIKSNVQILLPLLLVSFERVEIIASAMDLRGYGHGKKRSYYSDIDPTPKDTWVTTFAIFQLVVFVVYLIALVMGKVPAVWVW</sequence>
<protein>
    <submittedName>
        <fullName evidence="6">Energy-coupling factor transporter transmembrane protein EcfT</fullName>
    </submittedName>
</protein>
<dbReference type="Pfam" id="PF02361">
    <property type="entry name" value="CbiQ"/>
    <property type="match status" value="1"/>
</dbReference>
<dbReference type="Proteomes" id="UP000541058">
    <property type="component" value="Unassembled WGS sequence"/>
</dbReference>
<accession>A0A7X8H060</accession>
<dbReference type="GO" id="GO:0005886">
    <property type="term" value="C:plasma membrane"/>
    <property type="evidence" value="ECO:0007669"/>
    <property type="project" value="TreeGrafter"/>
</dbReference>
<evidence type="ECO:0000313" key="7">
    <source>
        <dbReference type="Proteomes" id="UP000541058"/>
    </source>
</evidence>
<dbReference type="CDD" id="cd16914">
    <property type="entry name" value="EcfT"/>
    <property type="match status" value="1"/>
</dbReference>
<dbReference type="EMBL" id="JAAYSM010000211">
    <property type="protein sequence ID" value="NLJ18524.1"/>
    <property type="molecule type" value="Genomic_DNA"/>
</dbReference>
<dbReference type="PANTHER" id="PTHR33514">
    <property type="entry name" value="PROTEIN ABCI12, CHLOROPLASTIC"/>
    <property type="match status" value="1"/>
</dbReference>
<evidence type="ECO:0000256" key="2">
    <source>
        <dbReference type="ARBA" id="ARBA00022692"/>
    </source>
</evidence>
<feature type="transmembrane region" description="Helical" evidence="5">
    <location>
        <begin position="68"/>
        <end position="86"/>
    </location>
</feature>
<gene>
    <name evidence="6" type="ORF">GX355_06645</name>
</gene>
<comment type="caution">
    <text evidence="6">The sequence shown here is derived from an EMBL/GenBank/DDBJ whole genome shotgun (WGS) entry which is preliminary data.</text>
</comment>